<keyword evidence="6" id="KW-0732">Signal</keyword>
<dbReference type="SUPFAM" id="SSF52266">
    <property type="entry name" value="SGNH hydrolase"/>
    <property type="match status" value="1"/>
</dbReference>
<dbReference type="GO" id="GO:0006644">
    <property type="term" value="P:phospholipid metabolic process"/>
    <property type="evidence" value="ECO:0007669"/>
    <property type="project" value="TreeGrafter"/>
</dbReference>
<dbReference type="PANTHER" id="PTHR21325:SF31">
    <property type="entry name" value="GH22081P-RELATED"/>
    <property type="match status" value="1"/>
</dbReference>
<accession>A0AAV4GF21</accession>
<reference evidence="45 46" key="1">
    <citation type="journal article" date="2021" name="Elife">
        <title>Chloroplast acquisition without the gene transfer in kleptoplastic sea slugs, Plakobranchus ocellatus.</title>
        <authorList>
            <person name="Maeda T."/>
            <person name="Takahashi S."/>
            <person name="Yoshida T."/>
            <person name="Shimamura S."/>
            <person name="Takaki Y."/>
            <person name="Nagai Y."/>
            <person name="Toyoda A."/>
            <person name="Suzuki Y."/>
            <person name="Arimoto A."/>
            <person name="Ishii H."/>
            <person name="Satoh N."/>
            <person name="Nishiyama T."/>
            <person name="Hasebe M."/>
            <person name="Maruyama T."/>
            <person name="Minagawa J."/>
            <person name="Obokata J."/>
            <person name="Shigenobu S."/>
        </authorList>
    </citation>
    <scope>NUCLEOTIDE SEQUENCE [LARGE SCALE GENOMIC DNA]</scope>
</reference>
<comment type="function">
    <text evidence="20">Calcium-independent membrane-associated phospholipase that catalyzes complete diacylation of phospholipids by hydrolyzing both sn-1 and sn-2 fatty acyl chains attached to the glycerol backbone (phospholipase B activity). Has dual phospholipase and lysophospholipase activities toward diacylphospholipids. Preferentially cleaves sn-2 ester bonds over sn-1 bonds. Acts as a lipase toward glycerolipid substrates. Hydrolyzes fatty acyl chains of diacylglycerols with preference for the sn-2 position and of triacylglycerols with not positional selectivity. May also hydrolyze long chain retinyl esters such as retinyl palmitate. May contribute to digestion of dietary phospholipids, glycerolipids and retinoids, facilitating lipid absorption at the brush border.</text>
</comment>
<evidence type="ECO:0000256" key="30">
    <source>
        <dbReference type="ARBA" id="ARBA00048362"/>
    </source>
</evidence>
<comment type="catalytic activity">
    <reaction evidence="14">
        <text>1-hexadecanoyl-2-(9Z,12Z-octadecadienoyl)-sn-glycero-3-phosphocholine + H2O = (9Z,12Z)-octadecadienoate + 1-hexadecanoyl-sn-glycero-3-phosphocholine + H(+)</text>
        <dbReference type="Rhea" id="RHEA:40811"/>
        <dbReference type="ChEBI" id="CHEBI:15377"/>
        <dbReference type="ChEBI" id="CHEBI:15378"/>
        <dbReference type="ChEBI" id="CHEBI:30245"/>
        <dbReference type="ChEBI" id="CHEBI:72998"/>
        <dbReference type="ChEBI" id="CHEBI:73002"/>
    </reaction>
    <physiologicalReaction direction="left-to-right" evidence="14">
        <dbReference type="Rhea" id="RHEA:40812"/>
    </physiologicalReaction>
</comment>
<evidence type="ECO:0000256" key="4">
    <source>
        <dbReference type="ARBA" id="ARBA00022475"/>
    </source>
</evidence>
<evidence type="ECO:0000256" key="16">
    <source>
        <dbReference type="ARBA" id="ARBA00029723"/>
    </source>
</evidence>
<comment type="catalytic activity">
    <reaction evidence="21">
        <text>1-hexadecanoyl-2-(9Z)-octadecenoyl-3-octadecanoyl-sn-glycerol + H2O = 2-(9Z-octadecenoyl)-3-octadecanoyl-sn-glycerol + hexadecanoate + H(+)</text>
        <dbReference type="Rhea" id="RHEA:41107"/>
        <dbReference type="ChEBI" id="CHEBI:7896"/>
        <dbReference type="ChEBI" id="CHEBI:15377"/>
        <dbReference type="ChEBI" id="CHEBI:15378"/>
        <dbReference type="ChEBI" id="CHEBI:75558"/>
        <dbReference type="ChEBI" id="CHEBI:77623"/>
    </reaction>
    <physiologicalReaction direction="left-to-right" evidence="21">
        <dbReference type="Rhea" id="RHEA:41108"/>
    </physiologicalReaction>
</comment>
<feature type="compositionally biased region" description="Polar residues" evidence="43">
    <location>
        <begin position="7"/>
        <end position="18"/>
    </location>
</feature>
<sequence length="623" mass="68914">MVAELQDQLQDEQNNKNSAAHGLHRDINLAITASKESHENSTSSDSDSSDSDSSDSDSSDSDSSDSDSSNSDSSNSDHTDIDRDHAHKKLDPQDPQIDTAGNDIGDKSKANKAKQSKDEEETHFPCPRHFHTSYDIPPRSVHQLMPKDVNVVAALGDSLTAARGAGVRSFMAMMYDYRGLSWSIGGDGSYSDFTSMPNILREYNPDLYGFSNGRDEDSPGFNVAVTAATSNNLVAQTKRLILKMQKDPNVDFENDWKVITIFIGGNDVCRACLTRKLTAENFAANLKDSLDMLQDNVPRTFVNVVELMKVEMAPEIVKQNGICENALTMLCACMAIPRNEEAFERNLKIRKAFQKAAEDVVNSGDYDHKKDFTVVLQPFYKNTDPPRKESMNVTKTSETYPKFAKPQTGVDSKKSNHTMDSPIPIPDYKIDLTYFAADCFHYSRKGQASAGLNLYNNMLQPVGHKSTQWTGSQKLLCPSSQFPYFATRNNSRAMLKYWRDGEPIVTDTAYDTQTDHKSQNSMDDIKLEDATAPRHEAKKEIPDGADATEQETDTTKEPSGHAAEDQQEDKGADGPGGMSFDEPEGSLAVIVVAMIAVSIGLVGLAGFYIHRKRSKSNLYVRIL</sequence>
<dbReference type="CDD" id="cd01824">
    <property type="entry name" value="Phospholipase_B_like"/>
    <property type="match status" value="1"/>
</dbReference>
<comment type="catalytic activity">
    <reaction evidence="29">
        <text>1,2-dihexadecanoyl-sn-glycero-3-phosphocholine + H2O = 1-hexadecanoyl-sn-glycero-3-phosphocholine + hexadecanoate + H(+)</text>
        <dbReference type="Rhea" id="RHEA:41223"/>
        <dbReference type="ChEBI" id="CHEBI:7896"/>
        <dbReference type="ChEBI" id="CHEBI:15377"/>
        <dbReference type="ChEBI" id="CHEBI:15378"/>
        <dbReference type="ChEBI" id="CHEBI:72998"/>
        <dbReference type="ChEBI" id="CHEBI:72999"/>
    </reaction>
    <physiologicalReaction direction="left-to-right" evidence="29">
        <dbReference type="Rhea" id="RHEA:41224"/>
    </physiologicalReaction>
</comment>
<dbReference type="InterPro" id="IPR036514">
    <property type="entry name" value="SGNH_hydro_sf"/>
</dbReference>
<dbReference type="AlphaFoldDB" id="A0AAV4GF21"/>
<comment type="catalytic activity">
    <reaction evidence="36">
        <text>1-hexadecanoyl-2-(9Z-octadecenoyl)-sn-glycero-3-phosphocholine + H2O = 1-hexadecanoyl-sn-glycero-3-phosphocholine + (9Z)-octadecenoate + H(+)</text>
        <dbReference type="Rhea" id="RHEA:38779"/>
        <dbReference type="ChEBI" id="CHEBI:15377"/>
        <dbReference type="ChEBI" id="CHEBI:15378"/>
        <dbReference type="ChEBI" id="CHEBI:30823"/>
        <dbReference type="ChEBI" id="CHEBI:72998"/>
        <dbReference type="ChEBI" id="CHEBI:73001"/>
    </reaction>
    <physiologicalReaction direction="left-to-right" evidence="36">
        <dbReference type="Rhea" id="RHEA:38780"/>
    </physiologicalReaction>
</comment>
<dbReference type="Proteomes" id="UP000762676">
    <property type="component" value="Unassembled WGS sequence"/>
</dbReference>
<evidence type="ECO:0000256" key="18">
    <source>
        <dbReference type="ARBA" id="ARBA00031485"/>
    </source>
</evidence>
<evidence type="ECO:0000256" key="14">
    <source>
        <dbReference type="ARBA" id="ARBA00023408"/>
    </source>
</evidence>
<comment type="catalytic activity">
    <reaction evidence="34">
        <text>1-hexadecanoyl-2-(9Z-octadecenoyl)-sn-glycero-3-phosphoethanolamine + H2O = 1-hexadecanoyl-sn-glycero-3-phosphoethanolamine + (9Z)-octadecenoate + H(+)</text>
        <dbReference type="Rhea" id="RHEA:40911"/>
        <dbReference type="ChEBI" id="CHEBI:15377"/>
        <dbReference type="ChEBI" id="CHEBI:15378"/>
        <dbReference type="ChEBI" id="CHEBI:30823"/>
        <dbReference type="ChEBI" id="CHEBI:73004"/>
        <dbReference type="ChEBI" id="CHEBI:73007"/>
    </reaction>
    <physiologicalReaction direction="left-to-right" evidence="34">
        <dbReference type="Rhea" id="RHEA:40912"/>
    </physiologicalReaction>
</comment>
<evidence type="ECO:0000256" key="27">
    <source>
        <dbReference type="ARBA" id="ARBA00048049"/>
    </source>
</evidence>
<evidence type="ECO:0000256" key="12">
    <source>
        <dbReference type="ARBA" id="ARBA00023180"/>
    </source>
</evidence>
<evidence type="ECO:0000256" key="6">
    <source>
        <dbReference type="ARBA" id="ARBA00022729"/>
    </source>
</evidence>
<dbReference type="InterPro" id="IPR038885">
    <property type="entry name" value="PLB1"/>
</dbReference>
<evidence type="ECO:0000256" key="35">
    <source>
        <dbReference type="ARBA" id="ARBA00048656"/>
    </source>
</evidence>
<comment type="catalytic activity">
    <reaction evidence="22">
        <text>1,3-dihexadecanoyl-2-(9Z-octadecenoyl)glycerol + H2O = 1-hexadecanoyl-2-(9Z-octadecenoyl)-glycerol + hexadecanoate + H(+)</text>
        <dbReference type="Rhea" id="RHEA:40979"/>
        <dbReference type="ChEBI" id="CHEBI:7896"/>
        <dbReference type="ChEBI" id="CHEBI:15377"/>
        <dbReference type="ChEBI" id="CHEBI:15378"/>
        <dbReference type="ChEBI" id="CHEBI:75585"/>
        <dbReference type="ChEBI" id="CHEBI:75688"/>
    </reaction>
    <physiologicalReaction direction="left-to-right" evidence="22">
        <dbReference type="Rhea" id="RHEA:40980"/>
    </physiologicalReaction>
</comment>
<protein>
    <recommendedName>
        <fullName evidence="3">Phospholipase B1, membrane-associated</fullName>
    </recommendedName>
    <alternativeName>
        <fullName evidence="16">Lysophospholipase</fullName>
    </alternativeName>
    <alternativeName>
        <fullName evidence="17">Phospholipase A2</fullName>
    </alternativeName>
    <alternativeName>
        <fullName evidence="19">Phospholipase B/lipase</fullName>
    </alternativeName>
    <alternativeName>
        <fullName evidence="18">Triacylglycerol lipase</fullName>
    </alternativeName>
</protein>
<dbReference type="GO" id="GO:0016324">
    <property type="term" value="C:apical plasma membrane"/>
    <property type="evidence" value="ECO:0007669"/>
    <property type="project" value="UniProtKB-SubCell"/>
</dbReference>
<dbReference type="GO" id="GO:0004623">
    <property type="term" value="F:phospholipase A2 activity"/>
    <property type="evidence" value="ECO:0007669"/>
    <property type="project" value="UniProtKB-EC"/>
</dbReference>
<comment type="catalytic activity">
    <reaction evidence="31">
        <text>1-octadecanoyl-2-(9Z,12Z)-octadecadienoyl-sn-glycerol + H2O = 1-octadecanoyl-sn-glycerol + (9Z,12Z)-octadecadienoate + H(+)</text>
        <dbReference type="Rhea" id="RHEA:40927"/>
        <dbReference type="ChEBI" id="CHEBI:15377"/>
        <dbReference type="ChEBI" id="CHEBI:15378"/>
        <dbReference type="ChEBI" id="CHEBI:30245"/>
        <dbReference type="ChEBI" id="CHEBI:75550"/>
        <dbReference type="ChEBI" id="CHEBI:77097"/>
    </reaction>
    <physiologicalReaction direction="left-to-right" evidence="31">
        <dbReference type="Rhea" id="RHEA:40928"/>
    </physiologicalReaction>
</comment>
<keyword evidence="11 44" id="KW-0472">Membrane</keyword>
<comment type="catalytic activity">
    <reaction evidence="26">
        <text>1-hexadecanoyl-2-(9Z-octadecenoyl)-sn-glycero-3-phospho-(1'-sn-glycerol) + H2O = 1-hexadecanoyl-sn-glycero-3-phospho-(1'-sn-glycerol) + (9Z)-octadecenoate + H(+)</text>
        <dbReference type="Rhea" id="RHEA:40919"/>
        <dbReference type="ChEBI" id="CHEBI:15377"/>
        <dbReference type="ChEBI" id="CHEBI:15378"/>
        <dbReference type="ChEBI" id="CHEBI:30823"/>
        <dbReference type="ChEBI" id="CHEBI:72841"/>
        <dbReference type="ChEBI" id="CHEBI:75158"/>
    </reaction>
    <physiologicalReaction direction="left-to-right" evidence="26">
        <dbReference type="Rhea" id="RHEA:40920"/>
    </physiologicalReaction>
</comment>
<evidence type="ECO:0000256" key="8">
    <source>
        <dbReference type="ARBA" id="ARBA00022801"/>
    </source>
</evidence>
<keyword evidence="12" id="KW-0325">Glycoprotein</keyword>
<dbReference type="InterPro" id="IPR035547">
    <property type="entry name" value="Phospholipase_B"/>
</dbReference>
<comment type="catalytic activity">
    <reaction evidence="24">
        <text>1-hexadecanoyl-2-(9Z)-octadecenoyl-3-octadecanoyl-sn-glycerol + H2O = 1-hexadecanoyl-2-(9Z-octadecenoyl)-sn-glycerol + octadecanoate + H(+)</text>
        <dbReference type="Rhea" id="RHEA:41111"/>
        <dbReference type="ChEBI" id="CHEBI:15377"/>
        <dbReference type="ChEBI" id="CHEBI:15378"/>
        <dbReference type="ChEBI" id="CHEBI:25629"/>
        <dbReference type="ChEBI" id="CHEBI:75466"/>
        <dbReference type="ChEBI" id="CHEBI:77623"/>
    </reaction>
    <physiologicalReaction direction="left-to-right" evidence="24">
        <dbReference type="Rhea" id="RHEA:41112"/>
    </physiologicalReaction>
</comment>
<evidence type="ECO:0000256" key="10">
    <source>
        <dbReference type="ARBA" id="ARBA00023098"/>
    </source>
</evidence>
<comment type="catalytic activity">
    <reaction evidence="13">
        <text>a triacylglycerol + H2O = a diacylglycerol + a fatty acid + H(+)</text>
        <dbReference type="Rhea" id="RHEA:12044"/>
        <dbReference type="ChEBI" id="CHEBI:15377"/>
        <dbReference type="ChEBI" id="CHEBI:15378"/>
        <dbReference type="ChEBI" id="CHEBI:17855"/>
        <dbReference type="ChEBI" id="CHEBI:18035"/>
        <dbReference type="ChEBI" id="CHEBI:28868"/>
        <dbReference type="EC" id="3.1.1.3"/>
    </reaction>
    <physiologicalReaction direction="left-to-right" evidence="13">
        <dbReference type="Rhea" id="RHEA:12045"/>
    </physiologicalReaction>
</comment>
<dbReference type="EMBL" id="BMAT01012050">
    <property type="protein sequence ID" value="GFR84323.1"/>
    <property type="molecule type" value="Genomic_DNA"/>
</dbReference>
<evidence type="ECO:0000256" key="5">
    <source>
        <dbReference type="ARBA" id="ARBA00022692"/>
    </source>
</evidence>
<keyword evidence="4" id="KW-1003">Cell membrane</keyword>
<gene>
    <name evidence="45" type="ORF">ElyMa_005996800</name>
</gene>
<keyword evidence="8" id="KW-0378">Hydrolase</keyword>
<feature type="compositionally biased region" description="Basic and acidic residues" evidence="43">
    <location>
        <begin position="75"/>
        <end position="92"/>
    </location>
</feature>
<name>A0AAV4GF21_9GAST</name>
<evidence type="ECO:0000256" key="9">
    <source>
        <dbReference type="ARBA" id="ARBA00022989"/>
    </source>
</evidence>
<evidence type="ECO:0000256" key="20">
    <source>
        <dbReference type="ARBA" id="ARBA00045916"/>
    </source>
</evidence>
<evidence type="ECO:0000256" key="26">
    <source>
        <dbReference type="ARBA" id="ARBA00048015"/>
    </source>
</evidence>
<evidence type="ECO:0000256" key="28">
    <source>
        <dbReference type="ARBA" id="ARBA00048058"/>
    </source>
</evidence>
<comment type="catalytic activity">
    <reaction evidence="37">
        <text>1,3-dihexadecanoyl-2-(9Z-octadecenoyl)glycerol + H2O = 1,3-dihexadecanoylglycerol + (9Z)-octadecenoate + H(+)</text>
        <dbReference type="Rhea" id="RHEA:40983"/>
        <dbReference type="ChEBI" id="CHEBI:15377"/>
        <dbReference type="ChEBI" id="CHEBI:15378"/>
        <dbReference type="ChEBI" id="CHEBI:30823"/>
        <dbReference type="ChEBI" id="CHEBI:75688"/>
        <dbReference type="ChEBI" id="CHEBI:77619"/>
    </reaction>
    <physiologicalReaction direction="left-to-right" evidence="37">
        <dbReference type="Rhea" id="RHEA:40984"/>
    </physiologicalReaction>
</comment>
<comment type="similarity">
    <text evidence="2">Belongs to the 'GDSL' lipolytic enzyme family. Phospholipase B1 subfamily.</text>
</comment>
<comment type="catalytic activity">
    <reaction evidence="39">
        <text>1-hexadecanoyl-2-(9Z)-octadecenoyl-3-octadecanoyl-sn-glycerol + H2O = 1-hexadecanoyl-3-octadecanoyl-sn-glycerol + (9Z)-octadecenoate + H(+)</text>
        <dbReference type="Rhea" id="RHEA:41103"/>
        <dbReference type="ChEBI" id="CHEBI:15377"/>
        <dbReference type="ChEBI" id="CHEBI:15378"/>
        <dbReference type="ChEBI" id="CHEBI:30823"/>
        <dbReference type="ChEBI" id="CHEBI:77623"/>
        <dbReference type="ChEBI" id="CHEBI:77624"/>
    </reaction>
    <physiologicalReaction direction="left-to-right" evidence="39">
        <dbReference type="Rhea" id="RHEA:41104"/>
    </physiologicalReaction>
</comment>
<evidence type="ECO:0000256" key="2">
    <source>
        <dbReference type="ARBA" id="ARBA00009979"/>
    </source>
</evidence>
<dbReference type="FunFam" id="3.40.50.1110:FF:000005">
    <property type="entry name" value="Phospholipase B1"/>
    <property type="match status" value="1"/>
</dbReference>
<evidence type="ECO:0000256" key="33">
    <source>
        <dbReference type="ARBA" id="ARBA00048454"/>
    </source>
</evidence>
<keyword evidence="5 44" id="KW-0812">Transmembrane</keyword>
<feature type="compositionally biased region" description="Acidic residues" evidence="43">
    <location>
        <begin position="47"/>
        <end position="65"/>
    </location>
</feature>
<evidence type="ECO:0000256" key="43">
    <source>
        <dbReference type="SAM" id="MobiDB-lite"/>
    </source>
</evidence>
<evidence type="ECO:0000256" key="25">
    <source>
        <dbReference type="ARBA" id="ARBA00048011"/>
    </source>
</evidence>
<comment type="catalytic activity">
    <reaction evidence="35">
        <text>1-hexadecanoyl-sn-glycero-3-phosphocholine + H2O = sn-glycerol 3-phosphocholine + hexadecanoate + H(+)</text>
        <dbReference type="Rhea" id="RHEA:40435"/>
        <dbReference type="ChEBI" id="CHEBI:7896"/>
        <dbReference type="ChEBI" id="CHEBI:15377"/>
        <dbReference type="ChEBI" id="CHEBI:15378"/>
        <dbReference type="ChEBI" id="CHEBI:16870"/>
        <dbReference type="ChEBI" id="CHEBI:72998"/>
    </reaction>
    <physiologicalReaction direction="left-to-right" evidence="35">
        <dbReference type="Rhea" id="RHEA:40436"/>
    </physiologicalReaction>
</comment>
<evidence type="ECO:0000256" key="42">
    <source>
        <dbReference type="ARBA" id="ARBA00049461"/>
    </source>
</evidence>
<evidence type="ECO:0000313" key="46">
    <source>
        <dbReference type="Proteomes" id="UP000762676"/>
    </source>
</evidence>
<evidence type="ECO:0000256" key="3">
    <source>
        <dbReference type="ARBA" id="ARBA00015133"/>
    </source>
</evidence>
<organism evidence="45 46">
    <name type="scientific">Elysia marginata</name>
    <dbReference type="NCBI Taxonomy" id="1093978"/>
    <lineage>
        <taxon>Eukaryota</taxon>
        <taxon>Metazoa</taxon>
        <taxon>Spiralia</taxon>
        <taxon>Lophotrochozoa</taxon>
        <taxon>Mollusca</taxon>
        <taxon>Gastropoda</taxon>
        <taxon>Heterobranchia</taxon>
        <taxon>Euthyneura</taxon>
        <taxon>Panpulmonata</taxon>
        <taxon>Sacoglossa</taxon>
        <taxon>Placobranchoidea</taxon>
        <taxon>Plakobranchidae</taxon>
        <taxon>Elysia</taxon>
    </lineage>
</organism>
<feature type="compositionally biased region" description="Basic and acidic residues" evidence="43">
    <location>
        <begin position="530"/>
        <end position="542"/>
    </location>
</feature>
<dbReference type="Gene3D" id="3.40.50.1110">
    <property type="entry name" value="SGNH hydrolase"/>
    <property type="match status" value="1"/>
</dbReference>
<comment type="catalytic activity">
    <reaction evidence="30">
        <text>1-hexadecanoyl-2-(9Z,12Z-octadecadienoyl)-sn-glycero-3-phosphocholine + H2O = 2-(9Z,12Z-octadecadienoyl)-sn-glycero-3-phosphocholine + hexadecanoate + H(+)</text>
        <dbReference type="Rhea" id="RHEA:40971"/>
        <dbReference type="ChEBI" id="CHEBI:7896"/>
        <dbReference type="ChEBI" id="CHEBI:15377"/>
        <dbReference type="ChEBI" id="CHEBI:15378"/>
        <dbReference type="ChEBI" id="CHEBI:73002"/>
        <dbReference type="ChEBI" id="CHEBI:76084"/>
    </reaction>
    <physiologicalReaction direction="left-to-right" evidence="30">
        <dbReference type="Rhea" id="RHEA:40972"/>
    </physiologicalReaction>
</comment>
<comment type="catalytic activity">
    <reaction evidence="38">
        <text>1-O-hexadecyl-2-(9Z)-octadecenoyl-sn-glycero-3-phosphocholine + H2O = 1-O-hexadecyl-sn-glycero-3-phosphocholine + (9Z)-octadecenoate + H(+)</text>
        <dbReference type="Rhea" id="RHEA:40915"/>
        <dbReference type="ChEBI" id="CHEBI:15377"/>
        <dbReference type="ChEBI" id="CHEBI:15378"/>
        <dbReference type="ChEBI" id="CHEBI:30823"/>
        <dbReference type="ChEBI" id="CHEBI:34112"/>
        <dbReference type="ChEBI" id="CHEBI:64496"/>
    </reaction>
    <physiologicalReaction direction="left-to-right" evidence="38">
        <dbReference type="Rhea" id="RHEA:40916"/>
    </physiologicalReaction>
</comment>
<feature type="region of interest" description="Disordered" evidence="43">
    <location>
        <begin position="1"/>
        <end position="130"/>
    </location>
</feature>
<comment type="catalytic activity">
    <reaction evidence="27">
        <text>a 1-O-alkyl-2-acyl-sn-glycero-3-phosphocholine + H2O = a 1-O-alkyl-sn-glycero-3-phosphocholine + a fatty acid + H(+)</text>
        <dbReference type="Rhea" id="RHEA:36231"/>
        <dbReference type="ChEBI" id="CHEBI:15377"/>
        <dbReference type="ChEBI" id="CHEBI:15378"/>
        <dbReference type="ChEBI" id="CHEBI:28868"/>
        <dbReference type="ChEBI" id="CHEBI:30909"/>
        <dbReference type="ChEBI" id="CHEBI:36702"/>
        <dbReference type="EC" id="3.1.1.4"/>
    </reaction>
    <physiologicalReaction direction="left-to-right" evidence="27">
        <dbReference type="Rhea" id="RHEA:36232"/>
    </physiologicalReaction>
</comment>
<comment type="catalytic activity">
    <reaction evidence="23">
        <text>1-(9Z-octadecenoyl)-glycerol + H2O = glycerol + (9Z)-octadecenoate + H(+)</text>
        <dbReference type="Rhea" id="RHEA:38487"/>
        <dbReference type="ChEBI" id="CHEBI:15377"/>
        <dbReference type="ChEBI" id="CHEBI:15378"/>
        <dbReference type="ChEBI" id="CHEBI:17754"/>
        <dbReference type="ChEBI" id="CHEBI:30823"/>
        <dbReference type="ChEBI" id="CHEBI:75342"/>
    </reaction>
    <physiologicalReaction direction="left-to-right" evidence="23">
        <dbReference type="Rhea" id="RHEA:38488"/>
    </physiologicalReaction>
</comment>
<evidence type="ECO:0000256" key="24">
    <source>
        <dbReference type="ARBA" id="ARBA00047459"/>
    </source>
</evidence>
<evidence type="ECO:0000256" key="40">
    <source>
        <dbReference type="ARBA" id="ARBA00049363"/>
    </source>
</evidence>
<evidence type="ECO:0000256" key="38">
    <source>
        <dbReference type="ARBA" id="ARBA00048872"/>
    </source>
</evidence>
<evidence type="ECO:0000256" key="41">
    <source>
        <dbReference type="ARBA" id="ARBA00049372"/>
    </source>
</evidence>
<evidence type="ECO:0000256" key="39">
    <source>
        <dbReference type="ARBA" id="ARBA00048939"/>
    </source>
</evidence>
<evidence type="ECO:0000256" key="29">
    <source>
        <dbReference type="ARBA" id="ARBA00048227"/>
    </source>
</evidence>
<evidence type="ECO:0000256" key="1">
    <source>
        <dbReference type="ARBA" id="ARBA00004247"/>
    </source>
</evidence>
<evidence type="ECO:0000256" key="21">
    <source>
        <dbReference type="ARBA" id="ARBA00047324"/>
    </source>
</evidence>
<comment type="catalytic activity">
    <reaction evidence="42">
        <text>2-(9Z-octadecenoyl)-glycerol + H2O = glycerol + (9Z)-octadecenoate + H(+)</text>
        <dbReference type="Rhea" id="RHEA:38491"/>
        <dbReference type="ChEBI" id="CHEBI:15377"/>
        <dbReference type="ChEBI" id="CHEBI:15378"/>
        <dbReference type="ChEBI" id="CHEBI:17754"/>
        <dbReference type="ChEBI" id="CHEBI:30823"/>
        <dbReference type="ChEBI" id="CHEBI:73990"/>
    </reaction>
    <physiologicalReaction direction="left-to-right" evidence="42">
        <dbReference type="Rhea" id="RHEA:38492"/>
    </physiologicalReaction>
</comment>
<comment type="catalytic activity">
    <reaction evidence="25">
        <text>2,3-di-(9Z)-octadecenoyl-sn-glycerol + H2O = 3-(9Z-octadecenoyl)-sn-glycerol + (9Z)-octadecenoate + H(+)</text>
        <dbReference type="Rhea" id="RHEA:42604"/>
        <dbReference type="ChEBI" id="CHEBI:15377"/>
        <dbReference type="ChEBI" id="CHEBI:15378"/>
        <dbReference type="ChEBI" id="CHEBI:30823"/>
        <dbReference type="ChEBI" id="CHEBI:75824"/>
        <dbReference type="ChEBI" id="CHEBI:75938"/>
    </reaction>
    <physiologicalReaction direction="left-to-right" evidence="25">
        <dbReference type="Rhea" id="RHEA:42605"/>
    </physiologicalReaction>
</comment>
<feature type="region of interest" description="Disordered" evidence="43">
    <location>
        <begin position="530"/>
        <end position="581"/>
    </location>
</feature>
<comment type="catalytic activity">
    <reaction evidence="40">
        <text>1,2-dihexadecanoyl-sn-glycero-3-phosphocholine + 2 H2O = sn-glycerol 3-phosphocholine + 2 hexadecanoate + 2 H(+)</text>
        <dbReference type="Rhea" id="RHEA:40975"/>
        <dbReference type="ChEBI" id="CHEBI:7896"/>
        <dbReference type="ChEBI" id="CHEBI:15377"/>
        <dbReference type="ChEBI" id="CHEBI:15378"/>
        <dbReference type="ChEBI" id="CHEBI:16870"/>
        <dbReference type="ChEBI" id="CHEBI:72999"/>
    </reaction>
    <physiologicalReaction direction="left-to-right" evidence="40">
        <dbReference type="Rhea" id="RHEA:40976"/>
    </physiologicalReaction>
</comment>
<comment type="catalytic activity">
    <reaction evidence="41">
        <text>1,3-di-(9Z-octadecenoyl)-glycerol + H2O = 1-(9Z-octadecenoyl)-glycerol + (9Z)-octadecenoate + H(+)</text>
        <dbReference type="Rhea" id="RHEA:39939"/>
        <dbReference type="ChEBI" id="CHEBI:15377"/>
        <dbReference type="ChEBI" id="CHEBI:15378"/>
        <dbReference type="ChEBI" id="CHEBI:30823"/>
        <dbReference type="ChEBI" id="CHEBI:75342"/>
        <dbReference type="ChEBI" id="CHEBI:75735"/>
    </reaction>
    <physiologicalReaction direction="left-to-right" evidence="41">
        <dbReference type="Rhea" id="RHEA:39940"/>
    </physiologicalReaction>
</comment>
<evidence type="ECO:0000256" key="37">
    <source>
        <dbReference type="ARBA" id="ARBA00048869"/>
    </source>
</evidence>
<dbReference type="GO" id="GO:0004622">
    <property type="term" value="F:phosphatidylcholine lysophospholipase activity"/>
    <property type="evidence" value="ECO:0007669"/>
    <property type="project" value="UniProtKB-EC"/>
</dbReference>
<comment type="catalytic activity">
    <reaction evidence="33">
        <text>a 1-acyl-sn-glycero-3-phosphocholine + H2O = sn-glycerol 3-phosphocholine + a fatty acid + H(+)</text>
        <dbReference type="Rhea" id="RHEA:15177"/>
        <dbReference type="ChEBI" id="CHEBI:15377"/>
        <dbReference type="ChEBI" id="CHEBI:15378"/>
        <dbReference type="ChEBI" id="CHEBI:16870"/>
        <dbReference type="ChEBI" id="CHEBI:28868"/>
        <dbReference type="ChEBI" id="CHEBI:58168"/>
        <dbReference type="EC" id="3.1.1.5"/>
    </reaction>
    <physiologicalReaction direction="left-to-right" evidence="33">
        <dbReference type="Rhea" id="RHEA:15178"/>
    </physiologicalReaction>
</comment>
<keyword evidence="10" id="KW-0443">Lipid metabolism</keyword>
<evidence type="ECO:0000256" key="34">
    <source>
        <dbReference type="ARBA" id="ARBA00048613"/>
    </source>
</evidence>
<evidence type="ECO:0000313" key="45">
    <source>
        <dbReference type="EMBL" id="GFR84323.1"/>
    </source>
</evidence>
<evidence type="ECO:0000256" key="44">
    <source>
        <dbReference type="SAM" id="Phobius"/>
    </source>
</evidence>
<keyword evidence="9 44" id="KW-1133">Transmembrane helix</keyword>
<evidence type="ECO:0000256" key="11">
    <source>
        <dbReference type="ARBA" id="ARBA00023136"/>
    </source>
</evidence>
<dbReference type="Pfam" id="PF00657">
    <property type="entry name" value="Lipase_GDSL"/>
    <property type="match status" value="1"/>
</dbReference>
<comment type="subcellular location">
    <subcellularLocation>
        <location evidence="1">Apical cell membrane</location>
        <topology evidence="1">Single-pass type I membrane protein</topology>
    </subcellularLocation>
</comment>
<evidence type="ECO:0000256" key="23">
    <source>
        <dbReference type="ARBA" id="ARBA00047438"/>
    </source>
</evidence>
<evidence type="ECO:0000256" key="15">
    <source>
        <dbReference type="ARBA" id="ARBA00023422"/>
    </source>
</evidence>
<dbReference type="GO" id="GO:0004806">
    <property type="term" value="F:triacylglycerol lipase activity"/>
    <property type="evidence" value="ECO:0007669"/>
    <property type="project" value="UniProtKB-EC"/>
</dbReference>
<comment type="catalytic activity">
    <reaction evidence="28">
        <text>1,2-di-(9Z-octadecenoyl)-sn-glycero-3-phosphocholine + H2O = 1-(9Z-octadecenoyl)-sn-glycero-3-phosphocholine + (9Z)-octadecenoate + H(+)</text>
        <dbReference type="Rhea" id="RHEA:40923"/>
        <dbReference type="ChEBI" id="CHEBI:15377"/>
        <dbReference type="ChEBI" id="CHEBI:15378"/>
        <dbReference type="ChEBI" id="CHEBI:28610"/>
        <dbReference type="ChEBI" id="CHEBI:30823"/>
        <dbReference type="ChEBI" id="CHEBI:74669"/>
    </reaction>
    <physiologicalReaction direction="left-to-right" evidence="28">
        <dbReference type="Rhea" id="RHEA:40924"/>
    </physiologicalReaction>
</comment>
<evidence type="ECO:0000256" key="17">
    <source>
        <dbReference type="ARBA" id="ARBA00031182"/>
    </source>
</evidence>
<keyword evidence="46" id="KW-1185">Reference proteome</keyword>
<evidence type="ECO:0000256" key="36">
    <source>
        <dbReference type="ARBA" id="ARBA00048699"/>
    </source>
</evidence>
<evidence type="ECO:0000256" key="19">
    <source>
        <dbReference type="ARBA" id="ARBA00033022"/>
    </source>
</evidence>
<comment type="catalytic activity">
    <reaction evidence="32">
        <text>1,2,3-tri-(9Z-octadecenoyl)-glycerol + H2O = di-(9Z)-octadecenoylglycerol + (9Z)-octadecenoate + H(+)</text>
        <dbReference type="Rhea" id="RHEA:38575"/>
        <dbReference type="ChEBI" id="CHEBI:15377"/>
        <dbReference type="ChEBI" id="CHEBI:15378"/>
        <dbReference type="ChEBI" id="CHEBI:30823"/>
        <dbReference type="ChEBI" id="CHEBI:53753"/>
        <dbReference type="ChEBI" id="CHEBI:75945"/>
    </reaction>
    <physiologicalReaction direction="left-to-right" evidence="32">
        <dbReference type="Rhea" id="RHEA:38576"/>
    </physiologicalReaction>
</comment>
<feature type="transmembrane region" description="Helical" evidence="44">
    <location>
        <begin position="587"/>
        <end position="609"/>
    </location>
</feature>
<comment type="catalytic activity">
    <reaction evidence="15">
        <text>a 1,2-diacyl-sn-glycero-3-phosphocholine + H2O = a 1-acyl-sn-glycero-3-phosphocholine + a fatty acid + H(+)</text>
        <dbReference type="Rhea" id="RHEA:15801"/>
        <dbReference type="ChEBI" id="CHEBI:15377"/>
        <dbReference type="ChEBI" id="CHEBI:15378"/>
        <dbReference type="ChEBI" id="CHEBI:28868"/>
        <dbReference type="ChEBI" id="CHEBI:57643"/>
        <dbReference type="ChEBI" id="CHEBI:58168"/>
        <dbReference type="EC" id="3.1.1.4"/>
    </reaction>
    <physiologicalReaction direction="left-to-right" evidence="15">
        <dbReference type="Rhea" id="RHEA:15802"/>
    </physiologicalReaction>
</comment>
<proteinExistence type="inferred from homology"/>
<evidence type="ECO:0000256" key="13">
    <source>
        <dbReference type="ARBA" id="ARBA00023369"/>
    </source>
</evidence>
<feature type="compositionally biased region" description="Basic and acidic residues" evidence="43">
    <location>
        <begin position="104"/>
        <end position="123"/>
    </location>
</feature>
<feature type="compositionally biased region" description="Basic and acidic residues" evidence="43">
    <location>
        <begin position="553"/>
        <end position="572"/>
    </location>
</feature>
<comment type="caution">
    <text evidence="45">The sequence shown here is derived from an EMBL/GenBank/DDBJ whole genome shotgun (WGS) entry which is preliminary data.</text>
</comment>
<evidence type="ECO:0000256" key="7">
    <source>
        <dbReference type="ARBA" id="ARBA00022737"/>
    </source>
</evidence>
<evidence type="ECO:0000256" key="32">
    <source>
        <dbReference type="ARBA" id="ARBA00048386"/>
    </source>
</evidence>
<keyword evidence="7" id="KW-0677">Repeat</keyword>
<evidence type="ECO:0000256" key="31">
    <source>
        <dbReference type="ARBA" id="ARBA00048374"/>
    </source>
</evidence>
<evidence type="ECO:0000256" key="22">
    <source>
        <dbReference type="ARBA" id="ARBA00047363"/>
    </source>
</evidence>
<dbReference type="InterPro" id="IPR001087">
    <property type="entry name" value="GDSL"/>
</dbReference>
<dbReference type="PANTHER" id="PTHR21325">
    <property type="entry name" value="PHOSPHOLIPASE B, PLB1"/>
    <property type="match status" value="1"/>
</dbReference>